<name>A0A9D1DBT8_9FIRM</name>
<keyword evidence="1" id="KW-1133">Transmembrane helix</keyword>
<accession>A0A9D1DBT8</accession>
<evidence type="ECO:0000313" key="4">
    <source>
        <dbReference type="Proteomes" id="UP000824179"/>
    </source>
</evidence>
<organism evidence="3 4">
    <name type="scientific">Candidatus Coproplasma stercoripullorum</name>
    <dbReference type="NCBI Taxonomy" id="2840751"/>
    <lineage>
        <taxon>Bacteria</taxon>
        <taxon>Bacillati</taxon>
        <taxon>Bacillota</taxon>
        <taxon>Clostridia</taxon>
        <taxon>Eubacteriales</taxon>
        <taxon>Candidatus Coproplasma</taxon>
    </lineage>
</organism>
<protein>
    <submittedName>
        <fullName evidence="3">Uncharacterized protein</fullName>
    </submittedName>
</protein>
<reference evidence="3" key="2">
    <citation type="journal article" date="2021" name="PeerJ">
        <title>Extensive microbial diversity within the chicken gut microbiome revealed by metagenomics and culture.</title>
        <authorList>
            <person name="Gilroy R."/>
            <person name="Ravi A."/>
            <person name="Getino M."/>
            <person name="Pursley I."/>
            <person name="Horton D.L."/>
            <person name="Alikhan N.F."/>
            <person name="Baker D."/>
            <person name="Gharbi K."/>
            <person name="Hall N."/>
            <person name="Watson M."/>
            <person name="Adriaenssens E.M."/>
            <person name="Foster-Nyarko E."/>
            <person name="Jarju S."/>
            <person name="Secka A."/>
            <person name="Antonio M."/>
            <person name="Oren A."/>
            <person name="Chaudhuri R.R."/>
            <person name="La Ragione R."/>
            <person name="Hildebrand F."/>
            <person name="Pallen M.J."/>
        </authorList>
    </citation>
    <scope>NUCLEOTIDE SEQUENCE</scope>
    <source>
        <strain evidence="3">ChiW25-3613</strain>
    </source>
</reference>
<proteinExistence type="predicted"/>
<evidence type="ECO:0000256" key="1">
    <source>
        <dbReference type="SAM" id="Phobius"/>
    </source>
</evidence>
<evidence type="ECO:0000313" key="3">
    <source>
        <dbReference type="EMBL" id="HIR39644.1"/>
    </source>
</evidence>
<comment type="caution">
    <text evidence="3">The sequence shown here is derived from an EMBL/GenBank/DDBJ whole genome shotgun (WGS) entry which is preliminary data.</text>
</comment>
<dbReference type="Proteomes" id="UP000824179">
    <property type="component" value="Unassembled WGS sequence"/>
</dbReference>
<keyword evidence="1" id="KW-0812">Transmembrane</keyword>
<gene>
    <name evidence="3" type="ORF">IAB90_04590</name>
</gene>
<evidence type="ECO:0000256" key="2">
    <source>
        <dbReference type="SAM" id="SignalP"/>
    </source>
</evidence>
<feature type="chain" id="PRO_5039015676" evidence="2">
    <location>
        <begin position="25"/>
        <end position="771"/>
    </location>
</feature>
<dbReference type="AlphaFoldDB" id="A0A9D1DBT8"/>
<sequence>MTKKRRLSITSLAFVSVASLVSAAAILGGTVSASADRDVSLTGGNYFYTYNDAEISEQQEGDSYYTSFVFADGDSRITYRKNLAYHWFSSVKDDEGNPTAEGAEGYLSTEIGFDELTFETFTIEFQSQQYTQTEDGVTNNYVTFIADGGDVYVKIGEPLAEDATERADEIETIVSESVALSPDRLTISFSDYASGVYQVSVTDGSATAEGEFANVGGSYANYVSSNSETSVIPLTYSAQFADGASAPATMVLYSFNGQSFELFGDEGERLINDDTPPVICLTESVTTVEYGRSISANYAVIDMLATSPRATLNYYVLTNEQLEAGDLNATGDESNFVSVSSGSASPVIRGNDSYVPDAEEGENFKTECLVKFYYSVQDSTASGGNTDNVFIDWYVPAEYKYTVTAGDGEEYDFIRATDDGEGATYVTPASGESYQQLVDEALAGQEASAGTDKYFYLPSFENFISDNVTLYNDLEFSIYYISSESGSATSLASNELSIELSADGLYRFAIYATDSAGNDMYYINEEGEKVTFTGSDLEALLEDPANSDLVDYVPVYQFTVNYGGLTVTDPEGQEIGYVGTEYSAGDFEISGLSSNYTTSYTLYIFDRLAYTRDNGPISYAQFIGMVSELFNDPETRAAYFQTITPADEVENTDPDYELYTDYAWDPDNLSFVPQEDNSFYVIRMSAKDNIYNTGEIESFMAISVSAAADHLAGEDDWLENNLVSIILLCVAGVALIGIVLLIVIKPKEKGDIDVIDENATKRSAKKLKANK</sequence>
<feature type="signal peptide" evidence="2">
    <location>
        <begin position="1"/>
        <end position="24"/>
    </location>
</feature>
<keyword evidence="1" id="KW-0472">Membrane</keyword>
<feature type="transmembrane region" description="Helical" evidence="1">
    <location>
        <begin position="722"/>
        <end position="744"/>
    </location>
</feature>
<keyword evidence="2" id="KW-0732">Signal</keyword>
<reference evidence="3" key="1">
    <citation type="submission" date="2020-10" db="EMBL/GenBank/DDBJ databases">
        <authorList>
            <person name="Gilroy R."/>
        </authorList>
    </citation>
    <scope>NUCLEOTIDE SEQUENCE</scope>
    <source>
        <strain evidence="3">ChiW25-3613</strain>
    </source>
</reference>
<dbReference type="EMBL" id="DVHB01000078">
    <property type="protein sequence ID" value="HIR39644.1"/>
    <property type="molecule type" value="Genomic_DNA"/>
</dbReference>